<accession>A0A016W3J2</accession>
<keyword evidence="3" id="KW-1185">Reference proteome</keyword>
<comment type="caution">
    <text evidence="2">The sequence shown here is derived from an EMBL/GenBank/DDBJ whole genome shotgun (WGS) entry which is preliminary data.</text>
</comment>
<protein>
    <recommendedName>
        <fullName evidence="4">MSP domain-containing protein</fullName>
    </recommendedName>
</protein>
<feature type="compositionally biased region" description="Polar residues" evidence="1">
    <location>
        <begin position="88"/>
        <end position="109"/>
    </location>
</feature>
<feature type="region of interest" description="Disordered" evidence="1">
    <location>
        <begin position="87"/>
        <end position="115"/>
    </location>
</feature>
<proteinExistence type="predicted"/>
<dbReference type="InterPro" id="IPR013783">
    <property type="entry name" value="Ig-like_fold"/>
</dbReference>
<dbReference type="Gene3D" id="2.60.40.10">
    <property type="entry name" value="Immunoglobulins"/>
    <property type="match status" value="1"/>
</dbReference>
<evidence type="ECO:0000313" key="2">
    <source>
        <dbReference type="EMBL" id="EYC34220.1"/>
    </source>
</evidence>
<name>A0A016W3J2_9BILA</name>
<organism evidence="2 3">
    <name type="scientific">Ancylostoma ceylanicum</name>
    <dbReference type="NCBI Taxonomy" id="53326"/>
    <lineage>
        <taxon>Eukaryota</taxon>
        <taxon>Metazoa</taxon>
        <taxon>Ecdysozoa</taxon>
        <taxon>Nematoda</taxon>
        <taxon>Chromadorea</taxon>
        <taxon>Rhabditida</taxon>
        <taxon>Rhabditina</taxon>
        <taxon>Rhabditomorpha</taxon>
        <taxon>Strongyloidea</taxon>
        <taxon>Ancylostomatidae</taxon>
        <taxon>Ancylostomatinae</taxon>
        <taxon>Ancylostoma</taxon>
    </lineage>
</organism>
<reference evidence="3" key="1">
    <citation type="journal article" date="2015" name="Nat. Genet.">
        <title>The genome and transcriptome of the zoonotic hookworm Ancylostoma ceylanicum identify infection-specific gene families.</title>
        <authorList>
            <person name="Schwarz E.M."/>
            <person name="Hu Y."/>
            <person name="Antoshechkin I."/>
            <person name="Miller M.M."/>
            <person name="Sternberg P.W."/>
            <person name="Aroian R.V."/>
        </authorList>
    </citation>
    <scope>NUCLEOTIDE SEQUENCE</scope>
    <source>
        <strain evidence="3">HY135</strain>
    </source>
</reference>
<evidence type="ECO:0008006" key="4">
    <source>
        <dbReference type="Google" id="ProtNLM"/>
    </source>
</evidence>
<evidence type="ECO:0000256" key="1">
    <source>
        <dbReference type="SAM" id="MobiDB-lite"/>
    </source>
</evidence>
<dbReference type="EMBL" id="JARK01001337">
    <property type="protein sequence ID" value="EYC34220.1"/>
    <property type="molecule type" value="Genomic_DNA"/>
</dbReference>
<dbReference type="AlphaFoldDB" id="A0A016W3J2"/>
<sequence>MIHFTTQFAQQLYSTTNTMVHPTTLVLPSGEDTPVPKQIVIRNTTRQDIVLKIKSDAPRALQFEAEKIVVDSRKYVIVNMVFNEKELTSSPKVSGSTEMSEVSSGSVDDNATFLW</sequence>
<evidence type="ECO:0000313" key="3">
    <source>
        <dbReference type="Proteomes" id="UP000024635"/>
    </source>
</evidence>
<dbReference type="Proteomes" id="UP000024635">
    <property type="component" value="Unassembled WGS sequence"/>
</dbReference>
<dbReference type="OrthoDB" id="10384194at2759"/>
<gene>
    <name evidence="2" type="primary">Acey_s0001.g31</name>
    <name evidence="2" type="ORF">Y032_0001g31</name>
</gene>